<feature type="region of interest" description="Disordered" evidence="1">
    <location>
        <begin position="1"/>
        <end position="21"/>
    </location>
</feature>
<accession>A0A4Y2S0P2</accession>
<evidence type="ECO:0000256" key="1">
    <source>
        <dbReference type="SAM" id="MobiDB-lite"/>
    </source>
</evidence>
<comment type="caution">
    <text evidence="2">The sequence shown here is derived from an EMBL/GenBank/DDBJ whole genome shotgun (WGS) entry which is preliminary data.</text>
</comment>
<evidence type="ECO:0000313" key="3">
    <source>
        <dbReference type="Proteomes" id="UP000499080"/>
    </source>
</evidence>
<dbReference type="EMBL" id="BGPR01019356">
    <property type="protein sequence ID" value="GBN81682.1"/>
    <property type="molecule type" value="Genomic_DNA"/>
</dbReference>
<dbReference type="OrthoDB" id="6115992at2759"/>
<gene>
    <name evidence="2" type="ORF">AVEN_187613_1</name>
</gene>
<sequence>MQPQEENLNSITKSNASSTIDGQEAAEELGKFYSKESRLTFNREDKKVAKLARNLLKTCQQAPTSNHLFSDLITTSKLIYAIQQIDNKYLLDTTAFTDNFWKTLDHMIDSAFYTFLICRGRRAYFRNSGKQQKLSQPTNQIRTPSLWEVTGLLHSHAFLANCWSGLF</sequence>
<protein>
    <submittedName>
        <fullName evidence="2">Uncharacterized protein</fullName>
    </submittedName>
</protein>
<evidence type="ECO:0000313" key="2">
    <source>
        <dbReference type="EMBL" id="GBN81682.1"/>
    </source>
</evidence>
<dbReference type="AlphaFoldDB" id="A0A4Y2S0P2"/>
<organism evidence="2 3">
    <name type="scientific">Araneus ventricosus</name>
    <name type="common">Orbweaver spider</name>
    <name type="synonym">Epeira ventricosa</name>
    <dbReference type="NCBI Taxonomy" id="182803"/>
    <lineage>
        <taxon>Eukaryota</taxon>
        <taxon>Metazoa</taxon>
        <taxon>Ecdysozoa</taxon>
        <taxon>Arthropoda</taxon>
        <taxon>Chelicerata</taxon>
        <taxon>Arachnida</taxon>
        <taxon>Araneae</taxon>
        <taxon>Araneomorphae</taxon>
        <taxon>Entelegynae</taxon>
        <taxon>Araneoidea</taxon>
        <taxon>Araneidae</taxon>
        <taxon>Araneus</taxon>
    </lineage>
</organism>
<keyword evidence="3" id="KW-1185">Reference proteome</keyword>
<dbReference type="Proteomes" id="UP000499080">
    <property type="component" value="Unassembled WGS sequence"/>
</dbReference>
<reference evidence="2 3" key="1">
    <citation type="journal article" date="2019" name="Sci. Rep.">
        <title>Orb-weaving spider Araneus ventricosus genome elucidates the spidroin gene catalogue.</title>
        <authorList>
            <person name="Kono N."/>
            <person name="Nakamura H."/>
            <person name="Ohtoshi R."/>
            <person name="Moran D.A.P."/>
            <person name="Shinohara A."/>
            <person name="Yoshida Y."/>
            <person name="Fujiwara M."/>
            <person name="Mori M."/>
            <person name="Tomita M."/>
            <person name="Arakawa K."/>
        </authorList>
    </citation>
    <scope>NUCLEOTIDE SEQUENCE [LARGE SCALE GENOMIC DNA]</scope>
</reference>
<proteinExistence type="predicted"/>
<name>A0A4Y2S0P2_ARAVE</name>